<sequence length="181" mass="20403">MVQRQNKKPQSQSSFTSIAASSHSKDSETKTIYTNDSQGEKIKVLVDGVLRVTVTKGALEDFYKTNWTSAAPQSTHQLISSTTIEANGSKILTTRICDGEQESISVHKDHILLCKNTRGIIRERPIALRKLSRCQSRTQVEPGWYVSPAPAQLEKSREELKSTTEDVEIDHFHLLVYTEMR</sequence>
<feature type="compositionally biased region" description="Low complexity" evidence="1">
    <location>
        <begin position="10"/>
        <end position="22"/>
    </location>
</feature>
<comment type="caution">
    <text evidence="2">The sequence shown here is derived from an EMBL/GenBank/DDBJ whole genome shotgun (WGS) entry which is preliminary data.</text>
</comment>
<organism evidence="2 3">
    <name type="scientific">Trichonephila clavipes</name>
    <name type="common">Golden silk orbweaver</name>
    <name type="synonym">Nephila clavipes</name>
    <dbReference type="NCBI Taxonomy" id="2585209"/>
    <lineage>
        <taxon>Eukaryota</taxon>
        <taxon>Metazoa</taxon>
        <taxon>Ecdysozoa</taxon>
        <taxon>Arthropoda</taxon>
        <taxon>Chelicerata</taxon>
        <taxon>Arachnida</taxon>
        <taxon>Araneae</taxon>
        <taxon>Araneomorphae</taxon>
        <taxon>Entelegynae</taxon>
        <taxon>Araneoidea</taxon>
        <taxon>Nephilidae</taxon>
        <taxon>Trichonephila</taxon>
    </lineage>
</organism>
<reference evidence="2" key="1">
    <citation type="submission" date="2020-08" db="EMBL/GenBank/DDBJ databases">
        <title>Multicomponent nature underlies the extraordinary mechanical properties of spider dragline silk.</title>
        <authorList>
            <person name="Kono N."/>
            <person name="Nakamura H."/>
            <person name="Mori M."/>
            <person name="Yoshida Y."/>
            <person name="Ohtoshi R."/>
            <person name="Malay A.D."/>
            <person name="Moran D.A.P."/>
            <person name="Tomita M."/>
            <person name="Numata K."/>
            <person name="Arakawa K."/>
        </authorList>
    </citation>
    <scope>NUCLEOTIDE SEQUENCE</scope>
</reference>
<proteinExistence type="predicted"/>
<dbReference type="AlphaFoldDB" id="A0A8X6V264"/>
<gene>
    <name evidence="2" type="primary">NCL1_41861</name>
    <name evidence="2" type="ORF">TNCV_1467981</name>
</gene>
<dbReference type="Proteomes" id="UP000887159">
    <property type="component" value="Unassembled WGS sequence"/>
</dbReference>
<dbReference type="EMBL" id="BMAU01021230">
    <property type="protein sequence ID" value="GFY01807.1"/>
    <property type="molecule type" value="Genomic_DNA"/>
</dbReference>
<accession>A0A8X6V264</accession>
<name>A0A8X6V264_TRICX</name>
<evidence type="ECO:0000256" key="1">
    <source>
        <dbReference type="SAM" id="MobiDB-lite"/>
    </source>
</evidence>
<protein>
    <submittedName>
        <fullName evidence="2">Uncharacterized protein</fullName>
    </submittedName>
</protein>
<feature type="region of interest" description="Disordered" evidence="1">
    <location>
        <begin position="1"/>
        <end position="33"/>
    </location>
</feature>
<evidence type="ECO:0000313" key="2">
    <source>
        <dbReference type="EMBL" id="GFY01807.1"/>
    </source>
</evidence>
<keyword evidence="3" id="KW-1185">Reference proteome</keyword>
<evidence type="ECO:0000313" key="3">
    <source>
        <dbReference type="Proteomes" id="UP000887159"/>
    </source>
</evidence>